<keyword evidence="2" id="KW-1185">Reference proteome</keyword>
<reference evidence="1" key="1">
    <citation type="submission" date="2022-04" db="EMBL/GenBank/DDBJ databases">
        <title>Genome of the entomopathogenic fungus Entomophthora muscae.</title>
        <authorList>
            <person name="Elya C."/>
            <person name="Lovett B.R."/>
            <person name="Lee E."/>
            <person name="Macias A.M."/>
            <person name="Hajek A.E."/>
            <person name="De Bivort B.L."/>
            <person name="Kasson M.T."/>
            <person name="De Fine Licht H.H."/>
            <person name="Stajich J.E."/>
        </authorList>
    </citation>
    <scope>NUCLEOTIDE SEQUENCE</scope>
    <source>
        <strain evidence="1">Berkeley</strain>
    </source>
</reference>
<name>A0ACC2UBX7_9FUNG</name>
<accession>A0ACC2UBX7</accession>
<organism evidence="1 2">
    <name type="scientific">Entomophthora muscae</name>
    <dbReference type="NCBI Taxonomy" id="34485"/>
    <lineage>
        <taxon>Eukaryota</taxon>
        <taxon>Fungi</taxon>
        <taxon>Fungi incertae sedis</taxon>
        <taxon>Zoopagomycota</taxon>
        <taxon>Entomophthoromycotina</taxon>
        <taxon>Entomophthoromycetes</taxon>
        <taxon>Entomophthorales</taxon>
        <taxon>Entomophthoraceae</taxon>
        <taxon>Entomophthora</taxon>
    </lineage>
</organism>
<evidence type="ECO:0000313" key="1">
    <source>
        <dbReference type="EMBL" id="KAJ9084071.1"/>
    </source>
</evidence>
<evidence type="ECO:0000313" key="2">
    <source>
        <dbReference type="Proteomes" id="UP001165960"/>
    </source>
</evidence>
<comment type="caution">
    <text evidence="1">The sequence shown here is derived from an EMBL/GenBank/DDBJ whole genome shotgun (WGS) entry which is preliminary data.</text>
</comment>
<protein>
    <submittedName>
        <fullName evidence="1">Uncharacterized protein</fullName>
    </submittedName>
</protein>
<dbReference type="EMBL" id="QTSX02000885">
    <property type="protein sequence ID" value="KAJ9084071.1"/>
    <property type="molecule type" value="Genomic_DNA"/>
</dbReference>
<gene>
    <name evidence="1" type="ORF">DSO57_1028040</name>
</gene>
<sequence length="227" mass="26172">MYDQFTSQLPDPRLYNDILQAPASGDEDASDMLNLGKMENTRDILATENIVSAIRLLNYELAHFGYPPIKVDPESEGSHQLVQTFFALLGQQHTSRSFREEYEDRMHRLIFDHKHAVNSVARLKEKLDLSLRESESLKLELKEATREIKNEKEKVRLLQEDLKQTRSNHLHAKSQFAHDLRKKDVEVTRAKERTQKIIADKYKAAKLGLTALNPPPQGAIIFLQNNQ</sequence>
<proteinExistence type="predicted"/>
<dbReference type="Proteomes" id="UP001165960">
    <property type="component" value="Unassembled WGS sequence"/>
</dbReference>